<dbReference type="Pfam" id="PF01470">
    <property type="entry name" value="Peptidase_C15"/>
    <property type="match status" value="1"/>
</dbReference>
<keyword evidence="5" id="KW-0788">Thiol protease</keyword>
<dbReference type="PANTHER" id="PTHR23402">
    <property type="entry name" value="PROTEASE FAMILY C15 PYROGLUTAMYL-PEPTIDASE I-RELATED"/>
    <property type="match status" value="1"/>
</dbReference>
<organism evidence="7 9">
    <name type="scientific">Labedella gwakjiensis</name>
    <dbReference type="NCBI Taxonomy" id="390269"/>
    <lineage>
        <taxon>Bacteria</taxon>
        <taxon>Bacillati</taxon>
        <taxon>Actinomycetota</taxon>
        <taxon>Actinomycetes</taxon>
        <taxon>Micrococcales</taxon>
        <taxon>Microbacteriaceae</taxon>
        <taxon>Labedella</taxon>
    </lineage>
</organism>
<proteinExistence type="inferred from homology"/>
<dbReference type="InterPro" id="IPR033694">
    <property type="entry name" value="PGPEP1_Cys_AS"/>
</dbReference>
<dbReference type="Proteomes" id="UP000241203">
    <property type="component" value="Unassembled WGS sequence"/>
</dbReference>
<dbReference type="PANTHER" id="PTHR23402:SF1">
    <property type="entry name" value="PYROGLUTAMYL-PEPTIDASE I"/>
    <property type="match status" value="1"/>
</dbReference>
<reference evidence="7 9" key="1">
    <citation type="submission" date="2018-03" db="EMBL/GenBank/DDBJ databases">
        <title>Genomic Encyclopedia of Archaeal and Bacterial Type Strains, Phase II (KMG-II): from individual species to whole genera.</title>
        <authorList>
            <person name="Goeker M."/>
        </authorList>
    </citation>
    <scope>NUCLEOTIDE SEQUENCE [LARGE SCALE GENOMIC DNA]</scope>
    <source>
        <strain evidence="7 9">DSM 21548</strain>
    </source>
</reference>
<dbReference type="EMBL" id="RZGY01000001">
    <property type="protein sequence ID" value="RUQ86087.1"/>
    <property type="molecule type" value="Genomic_DNA"/>
</dbReference>
<evidence type="ECO:0000256" key="5">
    <source>
        <dbReference type="ARBA" id="ARBA00022807"/>
    </source>
</evidence>
<reference evidence="8 10" key="2">
    <citation type="submission" date="2018-12" db="EMBL/GenBank/DDBJ databases">
        <authorList>
            <person name="hu s."/>
            <person name="Xu Y."/>
            <person name="Xu B."/>
            <person name="Li F."/>
        </authorList>
    </citation>
    <scope>NUCLEOTIDE SEQUENCE [LARGE SCALE GENOMIC DNA]</scope>
    <source>
        <strain evidence="8 10">KSW2-17</strain>
    </source>
</reference>
<dbReference type="RefSeq" id="WP_106564369.1">
    <property type="nucleotide sequence ID" value="NZ_PYAU01000001.1"/>
</dbReference>
<evidence type="ECO:0000256" key="2">
    <source>
        <dbReference type="ARBA" id="ARBA00022490"/>
    </source>
</evidence>
<dbReference type="Gene3D" id="3.40.630.20">
    <property type="entry name" value="Peptidase C15, pyroglutamyl peptidase I-like"/>
    <property type="match status" value="1"/>
</dbReference>
<dbReference type="PROSITE" id="PS01334">
    <property type="entry name" value="PYRASE_CYS"/>
    <property type="match status" value="1"/>
</dbReference>
<evidence type="ECO:0000256" key="4">
    <source>
        <dbReference type="ARBA" id="ARBA00022801"/>
    </source>
</evidence>
<evidence type="ECO:0000313" key="8">
    <source>
        <dbReference type="EMBL" id="RUQ86087.1"/>
    </source>
</evidence>
<dbReference type="SUPFAM" id="SSF53182">
    <property type="entry name" value="Pyrrolidone carboxyl peptidase (pyroglutamate aminopeptidase)"/>
    <property type="match status" value="1"/>
</dbReference>
<dbReference type="GO" id="GO:0005829">
    <property type="term" value="C:cytosol"/>
    <property type="evidence" value="ECO:0007669"/>
    <property type="project" value="InterPro"/>
</dbReference>
<gene>
    <name evidence="7" type="ORF">CLV49_3155</name>
    <name evidence="8" type="ORF">ELQ93_03480</name>
</gene>
<evidence type="ECO:0000313" key="7">
    <source>
        <dbReference type="EMBL" id="PSL39514.1"/>
    </source>
</evidence>
<comment type="caution">
    <text evidence="7">The sequence shown here is derived from an EMBL/GenBank/DDBJ whole genome shotgun (WGS) entry which is preliminary data.</text>
</comment>
<dbReference type="EMBL" id="PYAU01000001">
    <property type="protein sequence ID" value="PSL39514.1"/>
    <property type="molecule type" value="Genomic_DNA"/>
</dbReference>
<evidence type="ECO:0000256" key="1">
    <source>
        <dbReference type="ARBA" id="ARBA00006641"/>
    </source>
</evidence>
<dbReference type="Proteomes" id="UP000268291">
    <property type="component" value="Unassembled WGS sequence"/>
</dbReference>
<dbReference type="EC" id="3.4.19.3" evidence="6"/>
<dbReference type="InterPro" id="IPR000816">
    <property type="entry name" value="Peptidase_C15"/>
</dbReference>
<dbReference type="CDD" id="cd00501">
    <property type="entry name" value="Peptidase_C15"/>
    <property type="match status" value="1"/>
</dbReference>
<dbReference type="OrthoDB" id="9779738at2"/>
<dbReference type="GO" id="GO:0006508">
    <property type="term" value="P:proteolysis"/>
    <property type="evidence" value="ECO:0007669"/>
    <property type="project" value="UniProtKB-KW"/>
</dbReference>
<sequence length="203" mass="21254">MTRVLVTGFEPFGGSTVNASAEAVALLPDRIGDVDIVRATLPCLFDEAPRRLALLIHEVSPDLVVAVGEAGGRTSVDVERVAVNLDDARIPDNAGRQPIDRVIIDDAPVAYLSGLPVKACAAAIDEVGVASGVSNTAGTFVCNHVFFALMHMLEGQPERRGGFVHVPTLDRLSAAASATALAAVIRSAARTTEDIRVSRGAEF</sequence>
<dbReference type="GO" id="GO:0016920">
    <property type="term" value="F:pyroglutamyl-peptidase activity"/>
    <property type="evidence" value="ECO:0007669"/>
    <property type="project" value="UniProtKB-EC"/>
</dbReference>
<evidence type="ECO:0000313" key="10">
    <source>
        <dbReference type="Proteomes" id="UP000268291"/>
    </source>
</evidence>
<keyword evidence="10" id="KW-1185">Reference proteome</keyword>
<evidence type="ECO:0000256" key="6">
    <source>
        <dbReference type="PROSITE-ProRule" id="PRU10077"/>
    </source>
</evidence>
<name>A0A2P8GZW5_9MICO</name>
<keyword evidence="4 8" id="KW-0378">Hydrolase</keyword>
<dbReference type="InterPro" id="IPR016125">
    <property type="entry name" value="Peptidase_C15-like"/>
</dbReference>
<keyword evidence="3" id="KW-0645">Protease</keyword>
<dbReference type="AlphaFoldDB" id="A0A2P8GZW5"/>
<accession>A0A2P8GZW5</accession>
<dbReference type="PRINTS" id="PR00706">
    <property type="entry name" value="PYROGLUPTASE"/>
</dbReference>
<dbReference type="PIRSF" id="PIRSF015592">
    <property type="entry name" value="Prld-crbxl_pptds"/>
    <property type="match status" value="1"/>
</dbReference>
<evidence type="ECO:0000256" key="3">
    <source>
        <dbReference type="ARBA" id="ARBA00022670"/>
    </source>
</evidence>
<keyword evidence="2" id="KW-0963">Cytoplasm</keyword>
<feature type="active site" evidence="6">
    <location>
        <position position="142"/>
    </location>
</feature>
<comment type="catalytic activity">
    <reaction evidence="6">
        <text>Release of an N-terminal pyroglutamyl group from a polypeptide, the second amino acid generally not being Pro.</text>
        <dbReference type="EC" id="3.4.19.3"/>
    </reaction>
</comment>
<dbReference type="InterPro" id="IPR036440">
    <property type="entry name" value="Peptidase_C15-like_sf"/>
</dbReference>
<evidence type="ECO:0000313" key="9">
    <source>
        <dbReference type="Proteomes" id="UP000241203"/>
    </source>
</evidence>
<dbReference type="NCBIfam" id="NF009676">
    <property type="entry name" value="PRK13197.1"/>
    <property type="match status" value="1"/>
</dbReference>
<comment type="similarity">
    <text evidence="1">Belongs to the peptidase C15 family.</text>
</comment>
<protein>
    <recommendedName>
        <fullName evidence="6">Pyroglutamyl-peptidase I</fullName>
        <ecNumber evidence="6">3.4.19.3</ecNumber>
    </recommendedName>
</protein>